<evidence type="ECO:0000256" key="1">
    <source>
        <dbReference type="ARBA" id="ARBA00004651"/>
    </source>
</evidence>
<comment type="subcellular location">
    <subcellularLocation>
        <location evidence="1">Cell membrane</location>
        <topology evidence="1">Multi-pass membrane protein</topology>
    </subcellularLocation>
</comment>
<organism evidence="8 9">
    <name type="scientific">Actinacidiphila glaucinigra</name>
    <dbReference type="NCBI Taxonomy" id="235986"/>
    <lineage>
        <taxon>Bacteria</taxon>
        <taxon>Bacillati</taxon>
        <taxon>Actinomycetota</taxon>
        <taxon>Actinomycetes</taxon>
        <taxon>Kitasatosporales</taxon>
        <taxon>Streptomycetaceae</taxon>
        <taxon>Actinacidiphila</taxon>
    </lineage>
</organism>
<dbReference type="AlphaFoldDB" id="A0A239JMD7"/>
<keyword evidence="5 6" id="KW-0472">Membrane</keyword>
<sequence length="72" mass="8007">MTPVLECAIYLTIAALYVYAVVDCIRTPEARIRMLPKMGWLVVMALMPILGAIVWRNLGKRSLPAEGRSSTD</sequence>
<dbReference type="EMBL" id="FZOF01000013">
    <property type="protein sequence ID" value="SNT07186.1"/>
    <property type="molecule type" value="Genomic_DNA"/>
</dbReference>
<keyword evidence="9" id="KW-1185">Reference proteome</keyword>
<reference evidence="8 9" key="1">
    <citation type="submission" date="2017-06" db="EMBL/GenBank/DDBJ databases">
        <authorList>
            <person name="Kim H.J."/>
            <person name="Triplett B.A."/>
        </authorList>
    </citation>
    <scope>NUCLEOTIDE SEQUENCE [LARGE SCALE GENOMIC DNA]</scope>
    <source>
        <strain evidence="8 9">CGMCC 4.1858</strain>
    </source>
</reference>
<feature type="transmembrane region" description="Helical" evidence="6">
    <location>
        <begin position="39"/>
        <end position="58"/>
    </location>
</feature>
<evidence type="ECO:0000259" key="7">
    <source>
        <dbReference type="Pfam" id="PF13396"/>
    </source>
</evidence>
<evidence type="ECO:0000313" key="8">
    <source>
        <dbReference type="EMBL" id="SNT07186.1"/>
    </source>
</evidence>
<dbReference type="Pfam" id="PF13396">
    <property type="entry name" value="PLDc_N"/>
    <property type="match status" value="1"/>
</dbReference>
<dbReference type="InterPro" id="IPR027379">
    <property type="entry name" value="CLS_N"/>
</dbReference>
<keyword evidence="2" id="KW-1003">Cell membrane</keyword>
<accession>A0A239JMD7</accession>
<evidence type="ECO:0000313" key="9">
    <source>
        <dbReference type="Proteomes" id="UP000198280"/>
    </source>
</evidence>
<keyword evidence="3 6" id="KW-0812">Transmembrane</keyword>
<evidence type="ECO:0000256" key="4">
    <source>
        <dbReference type="ARBA" id="ARBA00022989"/>
    </source>
</evidence>
<feature type="domain" description="Cardiolipin synthase N-terminal" evidence="7">
    <location>
        <begin position="15"/>
        <end position="55"/>
    </location>
</feature>
<keyword evidence="4 6" id="KW-1133">Transmembrane helix</keyword>
<evidence type="ECO:0000256" key="5">
    <source>
        <dbReference type="ARBA" id="ARBA00023136"/>
    </source>
</evidence>
<dbReference type="GO" id="GO:0005886">
    <property type="term" value="C:plasma membrane"/>
    <property type="evidence" value="ECO:0007669"/>
    <property type="project" value="UniProtKB-SubCell"/>
</dbReference>
<dbReference type="Proteomes" id="UP000198280">
    <property type="component" value="Unassembled WGS sequence"/>
</dbReference>
<evidence type="ECO:0000256" key="3">
    <source>
        <dbReference type="ARBA" id="ARBA00022692"/>
    </source>
</evidence>
<protein>
    <submittedName>
        <fullName evidence="8">Phospholipase_D-nuclease N-terminal</fullName>
    </submittedName>
</protein>
<evidence type="ECO:0000256" key="6">
    <source>
        <dbReference type="SAM" id="Phobius"/>
    </source>
</evidence>
<proteinExistence type="predicted"/>
<dbReference type="RefSeq" id="WP_179279948.1">
    <property type="nucleotide sequence ID" value="NZ_FZOF01000013.1"/>
</dbReference>
<name>A0A239JMD7_9ACTN</name>
<gene>
    <name evidence="8" type="ORF">SAMN05216252_113121</name>
</gene>
<evidence type="ECO:0000256" key="2">
    <source>
        <dbReference type="ARBA" id="ARBA00022475"/>
    </source>
</evidence>